<dbReference type="RefSeq" id="XP_647671.1">
    <property type="nucleotide sequence ID" value="XM_642579.1"/>
</dbReference>
<organism evidence="1 2">
    <name type="scientific">Dictyostelium discoideum</name>
    <name type="common">Social amoeba</name>
    <dbReference type="NCBI Taxonomy" id="44689"/>
    <lineage>
        <taxon>Eukaryota</taxon>
        <taxon>Amoebozoa</taxon>
        <taxon>Evosea</taxon>
        <taxon>Eumycetozoa</taxon>
        <taxon>Dictyostelia</taxon>
        <taxon>Dictyosteliales</taxon>
        <taxon>Dictyosteliaceae</taxon>
        <taxon>Dictyostelium</taxon>
    </lineage>
</organism>
<comment type="caution">
    <text evidence="1">The sequence shown here is derived from an EMBL/GenBank/DDBJ whole genome shotgun (WGS) entry which is preliminary data.</text>
</comment>
<dbReference type="EMBL" id="AAFI02000003">
    <property type="protein sequence ID" value="EAL73687.1"/>
    <property type="molecule type" value="Genomic_DNA"/>
</dbReference>
<gene>
    <name evidence="1" type="ORF">DDB_G0268468</name>
</gene>
<keyword evidence="2" id="KW-1185">Reference proteome</keyword>
<dbReference type="SMR" id="Q55F62"/>
<dbReference type="AlphaFoldDB" id="Q55F62"/>
<proteinExistence type="predicted"/>
<dbReference type="KEGG" id="ddi:DDB_G0268468"/>
<reference evidence="1 2" key="1">
    <citation type="journal article" date="2005" name="Nature">
        <title>The genome of the social amoeba Dictyostelium discoideum.</title>
        <authorList>
            <consortium name="The Dictyostelium discoideum Sequencing Consortium"/>
            <person name="Eichinger L."/>
            <person name="Pachebat J.A."/>
            <person name="Glockner G."/>
            <person name="Rajandream M.A."/>
            <person name="Sucgang R."/>
            <person name="Berriman M."/>
            <person name="Song J."/>
            <person name="Olsen R."/>
            <person name="Szafranski K."/>
            <person name="Xu Q."/>
            <person name="Tunggal B."/>
            <person name="Kummerfeld S."/>
            <person name="Madera M."/>
            <person name="Konfortov B.A."/>
            <person name="Rivero F."/>
            <person name="Bankier A.T."/>
            <person name="Lehmann R."/>
            <person name="Hamlin N."/>
            <person name="Davies R."/>
            <person name="Gaudet P."/>
            <person name="Fey P."/>
            <person name="Pilcher K."/>
            <person name="Chen G."/>
            <person name="Saunders D."/>
            <person name="Sodergren E."/>
            <person name="Davis P."/>
            <person name="Kerhornou A."/>
            <person name="Nie X."/>
            <person name="Hall N."/>
            <person name="Anjard C."/>
            <person name="Hemphill L."/>
            <person name="Bason N."/>
            <person name="Farbrother P."/>
            <person name="Desany B."/>
            <person name="Just E."/>
            <person name="Morio T."/>
            <person name="Rost R."/>
            <person name="Churcher C."/>
            <person name="Cooper J."/>
            <person name="Haydock S."/>
            <person name="van Driessche N."/>
            <person name="Cronin A."/>
            <person name="Goodhead I."/>
            <person name="Muzny D."/>
            <person name="Mourier T."/>
            <person name="Pain A."/>
            <person name="Lu M."/>
            <person name="Harper D."/>
            <person name="Lindsay R."/>
            <person name="Hauser H."/>
            <person name="James K."/>
            <person name="Quiles M."/>
            <person name="Madan Babu M."/>
            <person name="Saito T."/>
            <person name="Buchrieser C."/>
            <person name="Wardroper A."/>
            <person name="Felder M."/>
            <person name="Thangavelu M."/>
            <person name="Johnson D."/>
            <person name="Knights A."/>
            <person name="Loulseged H."/>
            <person name="Mungall K."/>
            <person name="Oliver K."/>
            <person name="Price C."/>
            <person name="Quail M.A."/>
            <person name="Urushihara H."/>
            <person name="Hernandez J."/>
            <person name="Rabbinowitsch E."/>
            <person name="Steffen D."/>
            <person name="Sanders M."/>
            <person name="Ma J."/>
            <person name="Kohara Y."/>
            <person name="Sharp S."/>
            <person name="Simmonds M."/>
            <person name="Spiegler S."/>
            <person name="Tivey A."/>
            <person name="Sugano S."/>
            <person name="White B."/>
            <person name="Walker D."/>
            <person name="Woodward J."/>
            <person name="Winckler T."/>
            <person name="Tanaka Y."/>
            <person name="Shaulsky G."/>
            <person name="Schleicher M."/>
            <person name="Weinstock G."/>
            <person name="Rosenthal A."/>
            <person name="Cox E.C."/>
            <person name="Chisholm R.L."/>
            <person name="Gibbs R."/>
            <person name="Loomis W.F."/>
            <person name="Platzer M."/>
            <person name="Kay R.R."/>
            <person name="Williams J."/>
            <person name="Dear P.H."/>
            <person name="Noegel A.A."/>
            <person name="Barrell B."/>
            <person name="Kuspa A."/>
        </authorList>
    </citation>
    <scope>NUCLEOTIDE SEQUENCE [LARGE SCALE GENOMIC DNA]</scope>
    <source>
        <strain evidence="1 2">AX4</strain>
    </source>
</reference>
<dbReference type="PaxDb" id="44689-DDB0202259"/>
<sequence>MRKKKKKEIIQLLISCENEKDKNQMVSEFKRKGYNTIDPIVNENVKIIYGTSGQVNIEDISGLLEFNDDSNIFVFGVCYTKFFMGFLLIDEKEYRGNLKDLIGSNLVFCPDLKYSLLILI</sequence>
<name>Q55F62_DICDI</name>
<dbReference type="GeneID" id="8616488"/>
<evidence type="ECO:0000313" key="1">
    <source>
        <dbReference type="EMBL" id="EAL73687.1"/>
    </source>
</evidence>
<dbReference type="HOGENOM" id="CLU_2054086_0_0_1"/>
<dbReference type="Proteomes" id="UP000002195">
    <property type="component" value="Unassembled WGS sequence"/>
</dbReference>
<accession>Q55F62</accession>
<dbReference type="VEuPathDB" id="AmoebaDB:DDB_G0268468"/>
<dbReference type="InParanoid" id="Q55F62"/>
<protein>
    <submittedName>
        <fullName evidence="1">Uncharacterized protein</fullName>
    </submittedName>
</protein>
<evidence type="ECO:0000313" key="2">
    <source>
        <dbReference type="Proteomes" id="UP000002195"/>
    </source>
</evidence>